<keyword evidence="1" id="KW-1133">Transmembrane helix</keyword>
<reference evidence="2 3" key="1">
    <citation type="journal article" date="2011" name="Proc. Natl. Acad. Sci. U.S.A.">
        <title>Evolutionary erosion of yeast sex chromosomes by mating-type switching accidents.</title>
        <authorList>
            <person name="Gordon J.L."/>
            <person name="Armisen D."/>
            <person name="Proux-Wera E."/>
            <person name="Oheigeartaigh S.S."/>
            <person name="Byrne K.P."/>
            <person name="Wolfe K.H."/>
        </authorList>
    </citation>
    <scope>NUCLEOTIDE SEQUENCE [LARGE SCALE GENOMIC DNA]</scope>
    <source>
        <strain evidence="3">ATCC 22294 / BCRC 22015 / CBS 2517 / CECT 1963 / NBRC 1671 / NRRL Y-8276</strain>
    </source>
</reference>
<keyword evidence="3" id="KW-1185">Reference proteome</keyword>
<accession>H2ANG5</accession>
<dbReference type="KEGG" id="kaf:KAFR_0A04795"/>
<dbReference type="RefSeq" id="XP_003955050.1">
    <property type="nucleotide sequence ID" value="XM_003955001.1"/>
</dbReference>
<keyword evidence="1" id="KW-0472">Membrane</keyword>
<dbReference type="InParanoid" id="H2ANG5"/>
<keyword evidence="1" id="KW-0812">Transmembrane</keyword>
<evidence type="ECO:0000256" key="1">
    <source>
        <dbReference type="SAM" id="Phobius"/>
    </source>
</evidence>
<name>H2ANG5_KAZAF</name>
<dbReference type="EMBL" id="HE650821">
    <property type="protein sequence ID" value="CCF55915.1"/>
    <property type="molecule type" value="Genomic_DNA"/>
</dbReference>
<dbReference type="HOGENOM" id="CLU_2373093_0_0_1"/>
<dbReference type="GeneID" id="13886194"/>
<evidence type="ECO:0000313" key="2">
    <source>
        <dbReference type="EMBL" id="CCF55915.1"/>
    </source>
</evidence>
<dbReference type="AlphaFoldDB" id="H2ANG5"/>
<sequence length="95" mass="10780">MIEENTVIRSKCRVEIILSKIYNKYLSYETTTESVAKLLAANDEPYNEPIENILAILLIFFICCLIGICLLGLMLSVLLSYNQSKVSTISDEEKQ</sequence>
<evidence type="ECO:0000313" key="3">
    <source>
        <dbReference type="Proteomes" id="UP000005220"/>
    </source>
</evidence>
<gene>
    <name evidence="2" type="primary">KAFR0A04795</name>
    <name evidence="2" type="ORF">KAFR_0A04795</name>
</gene>
<organism evidence="2 3">
    <name type="scientific">Kazachstania africana (strain ATCC 22294 / BCRC 22015 / CBS 2517 / CECT 1963 / NBRC 1671 / NRRL Y-8276)</name>
    <name type="common">Yeast</name>
    <name type="synonym">Kluyveromyces africanus</name>
    <dbReference type="NCBI Taxonomy" id="1071382"/>
    <lineage>
        <taxon>Eukaryota</taxon>
        <taxon>Fungi</taxon>
        <taxon>Dikarya</taxon>
        <taxon>Ascomycota</taxon>
        <taxon>Saccharomycotina</taxon>
        <taxon>Saccharomycetes</taxon>
        <taxon>Saccharomycetales</taxon>
        <taxon>Saccharomycetaceae</taxon>
        <taxon>Kazachstania</taxon>
    </lineage>
</organism>
<protein>
    <submittedName>
        <fullName evidence="2">Uncharacterized protein</fullName>
    </submittedName>
</protein>
<feature type="transmembrane region" description="Helical" evidence="1">
    <location>
        <begin position="53"/>
        <end position="79"/>
    </location>
</feature>
<dbReference type="Proteomes" id="UP000005220">
    <property type="component" value="Chromosome 1"/>
</dbReference>
<proteinExistence type="predicted"/>